<name>A0A7D3TC99_KLEPN</name>
<gene>
    <name evidence="1" type="ORF">EFNPAABL_00159</name>
</gene>
<geneLocation type="plasmid" evidence="1">
    <name>p17ZR-91-Vir-RC</name>
</geneLocation>
<dbReference type="AlphaFoldDB" id="A0A7D3TC99"/>
<dbReference type="EMBL" id="MN200128">
    <property type="protein sequence ID" value="QJR98945.1"/>
    <property type="molecule type" value="Genomic_DNA"/>
</dbReference>
<proteinExistence type="predicted"/>
<organism evidence="1">
    <name type="scientific">Klebsiella pneumoniae</name>
    <dbReference type="NCBI Taxonomy" id="573"/>
    <lineage>
        <taxon>Bacteria</taxon>
        <taxon>Pseudomonadati</taxon>
        <taxon>Pseudomonadota</taxon>
        <taxon>Gammaproteobacteria</taxon>
        <taxon>Enterobacterales</taxon>
        <taxon>Enterobacteriaceae</taxon>
        <taxon>Klebsiella/Raoultella group</taxon>
        <taxon>Klebsiella</taxon>
        <taxon>Klebsiella pneumoniae complex</taxon>
    </lineage>
</organism>
<reference evidence="1" key="1">
    <citation type="submission" date="2019-07" db="EMBL/GenBank/DDBJ databases">
        <authorList>
            <person name="Chen K."/>
            <person name="Xie M."/>
            <person name="Chen S."/>
        </authorList>
    </citation>
    <scope>NUCLEOTIDE SEQUENCE</scope>
    <source>
        <strain evidence="1">17ZR-91</strain>
        <plasmid evidence="1">p17ZR-91-Vir-RC</plasmid>
    </source>
</reference>
<sequence length="29" mass="3177">MAYPVAIIVETDGGLHFGRWISKKNNATS</sequence>
<evidence type="ECO:0000313" key="1">
    <source>
        <dbReference type="EMBL" id="QJR98945.1"/>
    </source>
</evidence>
<accession>A0A7D3TC99</accession>
<protein>
    <submittedName>
        <fullName evidence="1">Uncharacterized protein</fullName>
    </submittedName>
</protein>
<keyword evidence="1" id="KW-0614">Plasmid</keyword>